<protein>
    <submittedName>
        <fullName evidence="3">Inner membrane protein YohD</fullName>
    </submittedName>
</protein>
<feature type="domain" description="VTT" evidence="2">
    <location>
        <begin position="33"/>
        <end position="156"/>
    </location>
</feature>
<gene>
    <name evidence="3" type="primary">yohD</name>
    <name evidence="3" type="ORF">PEV8663_00668</name>
</gene>
<proteinExistence type="predicted"/>
<name>A0A238JZE1_9RHOB</name>
<sequence length="197" mass="20620">MSDAIFALVPVYGGWVIFIATFLSCLALPMPASLIMLGGGAFAASGDLVLWTSALSAYVGAVAGDHTGYLLGRRGGTGFVERLKKRGQVGDTVTKASEMLARRGVAAVFLTRWLFSPLGPYVNFISGAAGLKLRVFSTGSLSGEAVWVLLYIGLGYGFAAHINEIAEVASDLAGILAGGAMTTLLGWALFRKRRARA</sequence>
<reference evidence="3 4" key="1">
    <citation type="submission" date="2017-05" db="EMBL/GenBank/DDBJ databases">
        <authorList>
            <person name="Song R."/>
            <person name="Chenine A.L."/>
            <person name="Ruprecht R.M."/>
        </authorList>
    </citation>
    <scope>NUCLEOTIDE SEQUENCE [LARGE SCALE GENOMIC DNA]</scope>
    <source>
        <strain evidence="3 4">CECT 8663</strain>
    </source>
</reference>
<accession>A0A238JZE1</accession>
<dbReference type="GO" id="GO:0005886">
    <property type="term" value="C:plasma membrane"/>
    <property type="evidence" value="ECO:0007669"/>
    <property type="project" value="TreeGrafter"/>
</dbReference>
<dbReference type="EMBL" id="FXYH01000002">
    <property type="protein sequence ID" value="SMX36009.1"/>
    <property type="molecule type" value="Genomic_DNA"/>
</dbReference>
<dbReference type="Proteomes" id="UP000220836">
    <property type="component" value="Unassembled WGS sequence"/>
</dbReference>
<dbReference type="InterPro" id="IPR051311">
    <property type="entry name" value="DedA_domain"/>
</dbReference>
<keyword evidence="1" id="KW-0812">Transmembrane</keyword>
<feature type="transmembrane region" description="Helical" evidence="1">
    <location>
        <begin position="141"/>
        <end position="160"/>
    </location>
</feature>
<dbReference type="Pfam" id="PF09335">
    <property type="entry name" value="VTT_dom"/>
    <property type="match status" value="1"/>
</dbReference>
<dbReference type="OrthoDB" id="9782291at2"/>
<keyword evidence="4" id="KW-1185">Reference proteome</keyword>
<dbReference type="InterPro" id="IPR032816">
    <property type="entry name" value="VTT_dom"/>
</dbReference>
<organism evidence="3 4">
    <name type="scientific">Pelagimonas varians</name>
    <dbReference type="NCBI Taxonomy" id="696760"/>
    <lineage>
        <taxon>Bacteria</taxon>
        <taxon>Pseudomonadati</taxon>
        <taxon>Pseudomonadota</taxon>
        <taxon>Alphaproteobacteria</taxon>
        <taxon>Rhodobacterales</taxon>
        <taxon>Roseobacteraceae</taxon>
        <taxon>Pelagimonas</taxon>
    </lineage>
</organism>
<feature type="transmembrane region" description="Helical" evidence="1">
    <location>
        <begin position="172"/>
        <end position="190"/>
    </location>
</feature>
<keyword evidence="1" id="KW-1133">Transmembrane helix</keyword>
<evidence type="ECO:0000259" key="2">
    <source>
        <dbReference type="Pfam" id="PF09335"/>
    </source>
</evidence>
<dbReference type="PANTHER" id="PTHR42709">
    <property type="entry name" value="ALKALINE PHOSPHATASE LIKE PROTEIN"/>
    <property type="match status" value="1"/>
</dbReference>
<evidence type="ECO:0000313" key="3">
    <source>
        <dbReference type="EMBL" id="SMX36009.1"/>
    </source>
</evidence>
<dbReference type="AlphaFoldDB" id="A0A238JZE1"/>
<dbReference type="RefSeq" id="WP_097803216.1">
    <property type="nucleotide sequence ID" value="NZ_FXYH01000002.1"/>
</dbReference>
<evidence type="ECO:0000313" key="4">
    <source>
        <dbReference type="Proteomes" id="UP000220836"/>
    </source>
</evidence>
<evidence type="ECO:0000256" key="1">
    <source>
        <dbReference type="SAM" id="Phobius"/>
    </source>
</evidence>
<keyword evidence="1" id="KW-0472">Membrane</keyword>
<feature type="transmembrane region" description="Helical" evidence="1">
    <location>
        <begin position="6"/>
        <end position="28"/>
    </location>
</feature>
<dbReference type="PANTHER" id="PTHR42709:SF9">
    <property type="entry name" value="ALKALINE PHOSPHATASE LIKE PROTEIN"/>
    <property type="match status" value="1"/>
</dbReference>